<evidence type="ECO:0000313" key="1">
    <source>
        <dbReference type="Proteomes" id="UP000515180"/>
    </source>
</evidence>
<dbReference type="Gene3D" id="3.30.70.100">
    <property type="match status" value="1"/>
</dbReference>
<dbReference type="InterPro" id="IPR055308">
    <property type="entry name" value="TEX47-like"/>
</dbReference>
<dbReference type="SUPFAM" id="SSF54975">
    <property type="entry name" value="Acylphosphatase/BLUF domain-like"/>
    <property type="match status" value="1"/>
</dbReference>
<organism evidence="1 2">
    <name type="scientific">Bombus impatiens</name>
    <name type="common">Bumblebee</name>
    <dbReference type="NCBI Taxonomy" id="132113"/>
    <lineage>
        <taxon>Eukaryota</taxon>
        <taxon>Metazoa</taxon>
        <taxon>Ecdysozoa</taxon>
        <taxon>Arthropoda</taxon>
        <taxon>Hexapoda</taxon>
        <taxon>Insecta</taxon>
        <taxon>Pterygota</taxon>
        <taxon>Neoptera</taxon>
        <taxon>Endopterygota</taxon>
        <taxon>Hymenoptera</taxon>
        <taxon>Apocrita</taxon>
        <taxon>Aculeata</taxon>
        <taxon>Apoidea</taxon>
        <taxon>Anthophila</taxon>
        <taxon>Apidae</taxon>
        <taxon>Bombus</taxon>
        <taxon>Pyrobombus</taxon>
    </lineage>
</organism>
<dbReference type="GeneID" id="112214047"/>
<dbReference type="Pfam" id="PF24787">
    <property type="entry name" value="TEX47"/>
    <property type="match status" value="1"/>
</dbReference>
<dbReference type="OrthoDB" id="548795at2759"/>
<keyword evidence="1" id="KW-1185">Reference proteome</keyword>
<name>A0A6P6FK43_BOMIM</name>
<dbReference type="PANTHER" id="PTHR34035:SF1">
    <property type="entry name" value="TESTIS-EXPRESSED PROTEIN 47"/>
    <property type="match status" value="1"/>
</dbReference>
<gene>
    <name evidence="2" type="primary">LOC112214047</name>
</gene>
<proteinExistence type="predicted"/>
<sequence>MHTFVHRLIFCAKITDCENIVQVFDNSIKKNITQHITGLLLVYSDFVIHLIESSEDDGFRLCHEVLINNSGIMTDIKCLYIQNDANKRFFKKWYFRRMNDDALKNEELEKLESSFENICSIYEVIILNLFKLYIELWNKWKLENYENFNEYLDLIAVNGHLNIPSRRNIKLVLQSVWGYNLTSLVKDYYSLNYASNFDDYSSVSEIIQDIDYNYNK</sequence>
<dbReference type="RefSeq" id="XP_024228084.1">
    <property type="nucleotide sequence ID" value="XM_024372316.2"/>
</dbReference>
<dbReference type="PANTHER" id="PTHR34035">
    <property type="entry name" value="TESTIS-EXPRESSED PROTEIN 47"/>
    <property type="match status" value="1"/>
</dbReference>
<dbReference type="AlphaFoldDB" id="A0A6P6FK43"/>
<dbReference type="InterPro" id="IPR036046">
    <property type="entry name" value="Acylphosphatase-like_dom_sf"/>
</dbReference>
<dbReference type="Proteomes" id="UP000515180">
    <property type="component" value="Unplaced"/>
</dbReference>
<protein>
    <submittedName>
        <fullName evidence="2">Uncharacterized protein LOC112214047</fullName>
    </submittedName>
</protein>
<reference evidence="2" key="1">
    <citation type="submission" date="2025-08" db="UniProtKB">
        <authorList>
            <consortium name="RefSeq"/>
        </authorList>
    </citation>
    <scope>IDENTIFICATION</scope>
</reference>
<accession>A0A6P6FK43</accession>
<evidence type="ECO:0000313" key="2">
    <source>
        <dbReference type="RefSeq" id="XP_024228084.1"/>
    </source>
</evidence>
<dbReference type="KEGG" id="bim:112214047"/>